<dbReference type="InterPro" id="IPR000581">
    <property type="entry name" value="ILV_EDD_N"/>
</dbReference>
<evidence type="ECO:0000259" key="17">
    <source>
        <dbReference type="Pfam" id="PF24877"/>
    </source>
</evidence>
<protein>
    <recommendedName>
        <fullName evidence="14 15">Dihydroxy-acid dehydratase</fullName>
        <shortName evidence="15">DAD</shortName>
        <ecNumber evidence="14 15">4.2.1.9</ecNumber>
    </recommendedName>
</protein>
<evidence type="ECO:0000256" key="13">
    <source>
        <dbReference type="ARBA" id="ARBA00029437"/>
    </source>
</evidence>
<keyword evidence="3 15" id="KW-0028">Amino-acid biosynthesis</keyword>
<dbReference type="NCBIfam" id="NF002068">
    <property type="entry name" value="PRK00911.1"/>
    <property type="match status" value="1"/>
</dbReference>
<evidence type="ECO:0000313" key="19">
    <source>
        <dbReference type="Proteomes" id="UP000753961"/>
    </source>
</evidence>
<evidence type="ECO:0000256" key="4">
    <source>
        <dbReference type="ARBA" id="ARBA00022714"/>
    </source>
</evidence>
<comment type="pathway">
    <text evidence="12 15">Amino-acid biosynthesis; L-valine biosynthesis; L-valine from pyruvate: step 3/4.</text>
</comment>
<dbReference type="Pfam" id="PF00920">
    <property type="entry name" value="ILVD_EDD_N"/>
    <property type="match status" value="1"/>
</dbReference>
<gene>
    <name evidence="15 18" type="primary">ilvD</name>
    <name evidence="18" type="ORF">KUV50_16940</name>
</gene>
<feature type="active site" description="Proton acceptor" evidence="15">
    <location>
        <position position="474"/>
    </location>
</feature>
<evidence type="ECO:0000256" key="15">
    <source>
        <dbReference type="HAMAP-Rule" id="MF_00012"/>
    </source>
</evidence>
<feature type="binding site" description="via carbamate group" evidence="15">
    <location>
        <position position="127"/>
    </location>
    <ligand>
        <name>Mg(2+)</name>
        <dbReference type="ChEBI" id="CHEBI:18420"/>
    </ligand>
</feature>
<feature type="binding site" evidence="15">
    <location>
        <position position="448"/>
    </location>
    <ligand>
        <name>Mg(2+)</name>
        <dbReference type="ChEBI" id="CHEBI:18420"/>
    </ligand>
</feature>
<dbReference type="InterPro" id="IPR042096">
    <property type="entry name" value="Dihydro-acid_dehy_C"/>
</dbReference>
<feature type="binding site" evidence="15">
    <location>
        <position position="52"/>
    </location>
    <ligand>
        <name>[2Fe-2S] cluster</name>
        <dbReference type="ChEBI" id="CHEBI:190135"/>
    </ligand>
</feature>
<accession>A0A953HRZ1</accession>
<organism evidence="18 19">
    <name type="scientific">Membranihabitans marinus</name>
    <dbReference type="NCBI Taxonomy" id="1227546"/>
    <lineage>
        <taxon>Bacteria</taxon>
        <taxon>Pseudomonadati</taxon>
        <taxon>Bacteroidota</taxon>
        <taxon>Saprospiria</taxon>
        <taxon>Saprospirales</taxon>
        <taxon>Saprospiraceae</taxon>
        <taxon>Membranihabitans</taxon>
    </lineage>
</organism>
<keyword evidence="7 15" id="KW-0408">Iron</keyword>
<dbReference type="Pfam" id="PF24877">
    <property type="entry name" value="ILV_EDD_C"/>
    <property type="match status" value="1"/>
</dbReference>
<evidence type="ECO:0000256" key="12">
    <source>
        <dbReference type="ARBA" id="ARBA00029436"/>
    </source>
</evidence>
<dbReference type="Proteomes" id="UP000753961">
    <property type="component" value="Unassembled WGS sequence"/>
</dbReference>
<feature type="binding site" evidence="15">
    <location>
        <position position="84"/>
    </location>
    <ligand>
        <name>Mg(2+)</name>
        <dbReference type="ChEBI" id="CHEBI:18420"/>
    </ligand>
</feature>
<comment type="caution">
    <text evidence="15">Lacks conserved residue(s) required for the propagation of feature annotation.</text>
</comment>
<evidence type="ECO:0000256" key="8">
    <source>
        <dbReference type="ARBA" id="ARBA00023014"/>
    </source>
</evidence>
<keyword evidence="6 15" id="KW-0460">Magnesium</keyword>
<comment type="caution">
    <text evidence="18">The sequence shown here is derived from an EMBL/GenBank/DDBJ whole genome shotgun (WGS) entry which is preliminary data.</text>
</comment>
<comment type="function">
    <text evidence="15">Functions in the biosynthesis of branched-chain amino acids. Catalyzes the dehydration of (2R,3R)-2,3-dihydroxy-3-methylpentanoate (2,3-dihydroxy-3-methylvalerate) into 2-oxo-3-methylpentanoate (2-oxo-3-methylvalerate) and of (2R)-2,3-dihydroxy-3-methylbutanoate (2,3-dihydroxyisovalerate) into 2-oxo-3-methylbutanoate (2-oxoisovalerate), the penultimate precursor to L-isoleucine and L-valine, respectively.</text>
</comment>
<feature type="domain" description="Dihydroxy-acid/6-phosphogluconate dehydratase N-terminal" evidence="16">
    <location>
        <begin position="37"/>
        <end position="353"/>
    </location>
</feature>
<comment type="catalytic activity">
    <reaction evidence="11">
        <text>(2R)-2,3-dihydroxy-3-methylbutanoate = 3-methyl-2-oxobutanoate + H2O</text>
        <dbReference type="Rhea" id="RHEA:24809"/>
        <dbReference type="ChEBI" id="CHEBI:11851"/>
        <dbReference type="ChEBI" id="CHEBI:15377"/>
        <dbReference type="ChEBI" id="CHEBI:49072"/>
        <dbReference type="EC" id="4.2.1.9"/>
    </reaction>
    <physiologicalReaction direction="left-to-right" evidence="11">
        <dbReference type="Rhea" id="RHEA:24810"/>
    </physiologicalReaction>
</comment>
<evidence type="ECO:0000256" key="7">
    <source>
        <dbReference type="ARBA" id="ARBA00023004"/>
    </source>
</evidence>
<evidence type="ECO:0000256" key="10">
    <source>
        <dbReference type="ARBA" id="ARBA00023304"/>
    </source>
</evidence>
<evidence type="ECO:0000256" key="1">
    <source>
        <dbReference type="ARBA" id="ARBA00001946"/>
    </source>
</evidence>
<comment type="cofactor">
    <cofactor evidence="1 15">
        <name>Mg(2+)</name>
        <dbReference type="ChEBI" id="CHEBI:18420"/>
    </cofactor>
</comment>
<comment type="similarity">
    <text evidence="2 15">Belongs to the IlvD/Edd family.</text>
</comment>
<dbReference type="GO" id="GO:0004160">
    <property type="term" value="F:dihydroxy-acid dehydratase activity"/>
    <property type="evidence" value="ECO:0007669"/>
    <property type="project" value="UniProtKB-UniRule"/>
</dbReference>
<dbReference type="GO" id="GO:0009097">
    <property type="term" value="P:isoleucine biosynthetic process"/>
    <property type="evidence" value="ECO:0007669"/>
    <property type="project" value="UniProtKB-UniRule"/>
</dbReference>
<dbReference type="SUPFAM" id="SSF52016">
    <property type="entry name" value="LeuD/IlvD-like"/>
    <property type="match status" value="1"/>
</dbReference>
<evidence type="ECO:0000256" key="2">
    <source>
        <dbReference type="ARBA" id="ARBA00006486"/>
    </source>
</evidence>
<dbReference type="NCBIfam" id="TIGR00110">
    <property type="entry name" value="ilvD"/>
    <property type="match status" value="1"/>
</dbReference>
<dbReference type="PROSITE" id="PS00886">
    <property type="entry name" value="ILVD_EDD_1"/>
    <property type="match status" value="1"/>
</dbReference>
<keyword evidence="19" id="KW-1185">Reference proteome</keyword>
<proteinExistence type="inferred from homology"/>
<comment type="pathway">
    <text evidence="13 15">Amino-acid biosynthesis; L-isoleucine biosynthesis; L-isoleucine from 2-oxobutanoate: step 3/4.</text>
</comment>
<evidence type="ECO:0000313" key="18">
    <source>
        <dbReference type="EMBL" id="MBY5959843.1"/>
    </source>
</evidence>
<feature type="modified residue" description="N6-carboxylysine" evidence="15">
    <location>
        <position position="127"/>
    </location>
</feature>
<evidence type="ECO:0000256" key="5">
    <source>
        <dbReference type="ARBA" id="ARBA00022723"/>
    </source>
</evidence>
<dbReference type="Gene3D" id="3.50.30.80">
    <property type="entry name" value="IlvD/EDD C-terminal domain-like"/>
    <property type="match status" value="1"/>
</dbReference>
<evidence type="ECO:0000256" key="11">
    <source>
        <dbReference type="ARBA" id="ARBA00029304"/>
    </source>
</evidence>
<keyword evidence="8 15" id="KW-0411">Iron-sulfur</keyword>
<dbReference type="RefSeq" id="WP_222581380.1">
    <property type="nucleotide sequence ID" value="NZ_JAHVHU010000018.1"/>
</dbReference>
<feature type="binding site" evidence="15">
    <location>
        <position position="126"/>
    </location>
    <ligand>
        <name>Mg(2+)</name>
        <dbReference type="ChEBI" id="CHEBI:18420"/>
    </ligand>
</feature>
<dbReference type="GO" id="GO:0000287">
    <property type="term" value="F:magnesium ion binding"/>
    <property type="evidence" value="ECO:0007669"/>
    <property type="project" value="UniProtKB-UniRule"/>
</dbReference>
<dbReference type="SUPFAM" id="SSF143975">
    <property type="entry name" value="IlvD/EDD N-terminal domain-like"/>
    <property type="match status" value="1"/>
</dbReference>
<dbReference type="PROSITE" id="PS00887">
    <property type="entry name" value="ILVD_EDD_2"/>
    <property type="match status" value="1"/>
</dbReference>
<dbReference type="InterPro" id="IPR004404">
    <property type="entry name" value="DihydroxyA_deHydtase"/>
</dbReference>
<dbReference type="InterPro" id="IPR020558">
    <property type="entry name" value="DiOHA_6PGluconate_deHydtase_CS"/>
</dbReference>
<comment type="cofactor">
    <cofactor evidence="15">
        <name>[2Fe-2S] cluster</name>
        <dbReference type="ChEBI" id="CHEBI:190135"/>
    </cofactor>
    <text evidence="15">Binds 1 [2Fe-2S] cluster per subunit. This cluster acts as a Lewis acid cofactor.</text>
</comment>
<evidence type="ECO:0000256" key="14">
    <source>
        <dbReference type="ARBA" id="ARBA00029490"/>
    </source>
</evidence>
<dbReference type="AlphaFoldDB" id="A0A953HRZ1"/>
<evidence type="ECO:0000256" key="9">
    <source>
        <dbReference type="ARBA" id="ARBA00023239"/>
    </source>
</evidence>
<name>A0A953HRZ1_9BACT</name>
<comment type="subunit">
    <text evidence="15">Homodimer.</text>
</comment>
<dbReference type="PANTHER" id="PTHR21000:SF5">
    <property type="entry name" value="DIHYDROXY-ACID DEHYDRATASE, MITOCHONDRIAL"/>
    <property type="match status" value="1"/>
</dbReference>
<dbReference type="PANTHER" id="PTHR21000">
    <property type="entry name" value="DIHYDROXY-ACID DEHYDRATASE DAD"/>
    <property type="match status" value="1"/>
</dbReference>
<dbReference type="EMBL" id="JAHVHU010000018">
    <property type="protein sequence ID" value="MBY5959843.1"/>
    <property type="molecule type" value="Genomic_DNA"/>
</dbReference>
<dbReference type="HAMAP" id="MF_00012">
    <property type="entry name" value="IlvD"/>
    <property type="match status" value="1"/>
</dbReference>
<dbReference type="GO" id="GO:0009099">
    <property type="term" value="P:L-valine biosynthetic process"/>
    <property type="evidence" value="ECO:0007669"/>
    <property type="project" value="UniProtKB-UniRule"/>
</dbReference>
<sequence>MSKDLNKYSRRLTKDPTQPAAQAMLHAVGLDNEDFDKAQVGIVSTGWEGNPCNMHLNDLAKEIKKGVQAEDLIGLIFHTIGVSDGISMGTDGMRFSLPSREIIADSIETVCSAQYYDALITVVGCDKNMPGAMMGMTRLDRPSIMVYGGTIAPGILGGKKLDVVSVFEALGQFSAGNITEKEYFEVIENAIPGPGACGGMYTANTMASAIEMLGLSLTYNSSIPANSPDKMKEMARVGKAIRIALEKDLKPSDILTKTSFENAIALVTVLGGSTNAVLHLLAMAKTAGIDLTLEDFQRVSDRTPLLADLKPSGVYVMEDLYKIGGVPGVMKMMLKEDMIDGNCLTVTGKTVGEVLEEVEGMEEGQEVIHSITHPVKNTGHLQILYGNLATEGAVSKITGKEGTRFRGPAKVYDSEKEANKAIIDQEIVAGDVVVIRYCGPKGGPGMPEMLKPTSAIMGEGLGDKVALITDGRFSGGTHGYVVGHITPEAQIGGTIGLLQNGDIIEINAEKNIIQVELTEEELNKRRENWTAPPLRAKNGYLKKYATLVSTASEGCVTDQA</sequence>
<dbReference type="InterPro" id="IPR050165">
    <property type="entry name" value="DHAD_IlvD/Edd"/>
</dbReference>
<comment type="catalytic activity">
    <reaction evidence="15">
        <text>(2R,3R)-2,3-dihydroxy-3-methylpentanoate = (S)-3-methyl-2-oxopentanoate + H2O</text>
        <dbReference type="Rhea" id="RHEA:27694"/>
        <dbReference type="ChEBI" id="CHEBI:15377"/>
        <dbReference type="ChEBI" id="CHEBI:35146"/>
        <dbReference type="ChEBI" id="CHEBI:49258"/>
        <dbReference type="EC" id="4.2.1.9"/>
    </reaction>
</comment>
<evidence type="ECO:0000259" key="16">
    <source>
        <dbReference type="Pfam" id="PF00920"/>
    </source>
</evidence>
<dbReference type="GO" id="GO:0051537">
    <property type="term" value="F:2 iron, 2 sulfur cluster binding"/>
    <property type="evidence" value="ECO:0007669"/>
    <property type="project" value="UniProtKB-UniRule"/>
</dbReference>
<keyword evidence="9 15" id="KW-0456">Lyase</keyword>
<evidence type="ECO:0000256" key="3">
    <source>
        <dbReference type="ARBA" id="ARBA00022605"/>
    </source>
</evidence>
<reference evidence="18" key="1">
    <citation type="submission" date="2021-06" db="EMBL/GenBank/DDBJ databases">
        <title>44 bacteria genomes isolated from Dapeng, Shenzhen.</title>
        <authorList>
            <person name="Zheng W."/>
            <person name="Yu S."/>
            <person name="Huang Y."/>
        </authorList>
    </citation>
    <scope>NUCLEOTIDE SEQUENCE</scope>
    <source>
        <strain evidence="18">DP5N28-2</strain>
    </source>
</reference>
<keyword evidence="5 15" id="KW-0479">Metal-binding</keyword>
<keyword evidence="4 15" id="KW-0001">2Fe-2S</keyword>
<dbReference type="EC" id="4.2.1.9" evidence="14 15"/>
<dbReference type="FunFam" id="3.50.30.80:FF:000001">
    <property type="entry name" value="Dihydroxy-acid dehydratase"/>
    <property type="match status" value="1"/>
</dbReference>
<feature type="domain" description="Dihydroxy-acid/6-phosphogluconate dehydratase C-terminal" evidence="17">
    <location>
        <begin position="366"/>
        <end position="555"/>
    </location>
</feature>
<evidence type="ECO:0000256" key="6">
    <source>
        <dbReference type="ARBA" id="ARBA00022842"/>
    </source>
</evidence>
<keyword evidence="10 15" id="KW-0100">Branched-chain amino acid biosynthesis</keyword>
<dbReference type="InterPro" id="IPR056740">
    <property type="entry name" value="ILV_EDD_C"/>
</dbReference>
<dbReference type="InterPro" id="IPR037237">
    <property type="entry name" value="IlvD/EDD_N"/>
</dbReference>